<dbReference type="AlphaFoldDB" id="A0A7W6WB39"/>
<proteinExistence type="predicted"/>
<evidence type="ECO:0000313" key="2">
    <source>
        <dbReference type="EMBL" id="MBB4267649.1"/>
    </source>
</evidence>
<protein>
    <submittedName>
        <fullName evidence="2">Uncharacterized protein</fullName>
    </submittedName>
</protein>
<dbReference type="RefSeq" id="WP_184047390.1">
    <property type="nucleotide sequence ID" value="NZ_JACIGK010000031.1"/>
</dbReference>
<sequence length="431" mass="47601">MARTPASPPRPPPPAANRNRSGEAAKKGGARDKAGQDKRASHKGGQERAGQAHVIQTINETLRGPVLEIYRSLLPPLRTMDYEGILATPTLVDGCLRLFEKRRDLFAALLVTETGAPVTDDDTPLRCGRSVTDIRTLVVRTAAKKYFRAHGDRIHNADETKARAGGTVSASLVARLFDLVARLWPSRDGRKPASDPARKPTDKGGADRLYEAMAPYLRHPWQVPLIPYYVALPRTLVAEMGEGLLSLRRPDDLESLLRIGRADFNEAQAICGDLSREMLDTNPRAAQGVTRAGGKEYERLRSGLHAHMGPRFWTVFAELDVLDSLRTKSTADIVEMATHLDRIGSNSVDSLVKFLQRPQIAPFLRVADAVLGREVFDTVFGVPGNPKLARAFAQKAAQLRVDRDDPEDFDRKLTFVFQAYRTAPDEFAKAL</sequence>
<feature type="region of interest" description="Disordered" evidence="1">
    <location>
        <begin position="1"/>
        <end position="51"/>
    </location>
</feature>
<evidence type="ECO:0000256" key="1">
    <source>
        <dbReference type="SAM" id="MobiDB-lite"/>
    </source>
</evidence>
<gene>
    <name evidence="2" type="ORF">GGD89_003296</name>
</gene>
<feature type="compositionally biased region" description="Basic and acidic residues" evidence="1">
    <location>
        <begin position="20"/>
        <end position="39"/>
    </location>
</feature>
<keyword evidence="3" id="KW-1185">Reference proteome</keyword>
<dbReference type="Proteomes" id="UP000554286">
    <property type="component" value="Unassembled WGS sequence"/>
</dbReference>
<name>A0A7W6WB39_9PROT</name>
<organism evidence="2 3">
    <name type="scientific">Roseospira visakhapatnamensis</name>
    <dbReference type="NCBI Taxonomy" id="390880"/>
    <lineage>
        <taxon>Bacteria</taxon>
        <taxon>Pseudomonadati</taxon>
        <taxon>Pseudomonadota</taxon>
        <taxon>Alphaproteobacteria</taxon>
        <taxon>Rhodospirillales</taxon>
        <taxon>Rhodospirillaceae</taxon>
        <taxon>Roseospira</taxon>
    </lineage>
</organism>
<accession>A0A7W6WB39</accession>
<dbReference type="EMBL" id="JACIGK010000031">
    <property type="protein sequence ID" value="MBB4267649.1"/>
    <property type="molecule type" value="Genomic_DNA"/>
</dbReference>
<feature type="compositionally biased region" description="Pro residues" evidence="1">
    <location>
        <begin position="1"/>
        <end position="15"/>
    </location>
</feature>
<evidence type="ECO:0000313" key="3">
    <source>
        <dbReference type="Proteomes" id="UP000554286"/>
    </source>
</evidence>
<reference evidence="2 3" key="1">
    <citation type="submission" date="2020-08" db="EMBL/GenBank/DDBJ databases">
        <title>Genome sequencing of Purple Non-Sulfur Bacteria from various extreme environments.</title>
        <authorList>
            <person name="Mayer M."/>
        </authorList>
    </citation>
    <scope>NUCLEOTIDE SEQUENCE [LARGE SCALE GENOMIC DNA]</scope>
    <source>
        <strain evidence="2 3">JA131</strain>
    </source>
</reference>
<comment type="caution">
    <text evidence="2">The sequence shown here is derived from an EMBL/GenBank/DDBJ whole genome shotgun (WGS) entry which is preliminary data.</text>
</comment>